<dbReference type="Pfam" id="PF13086">
    <property type="entry name" value="AAA_11"/>
    <property type="match status" value="2"/>
</dbReference>
<accession>A0ABS2NZG7</accession>
<sequence>MSFLYYQSIYGKPNIAQALMHASQDNFKLFEQYLELAIDSQKEKMVSARWKPVNNGKSVRFTPKYSIIELEMKQSIQFKMPENWFEVIKTVNVDTSQQLIFTQSQRFIPPQDITIKVSESGNLFIQIDFTPQPNETVFWGSATTTLKPVEIEEEGMSLIQAGKEIRVDSIKYDKITLSHVAIFSGSLLSNLPIYLNGFELLDWQLFNSDHVVITDAQNNHVEILAQDGNRVYLNGRYPANSLKRNGVEVKYNTLPTDTPDRFIYKGMTIHVYQEEKGYKVYDLPEHAPTEITVMDASNPVLTYSVQLHSGKKDPFTLWIELVDEEDDETDGSFSAFSKLDYFFEDGVTELEDNPRLPIRQRQRFSIKKRYREERKIQIASKEYRRELTVDNLPDQLYIAVNTYQLDKQKEAIEMLRTRPLLEHKKLLALAERQDLYKSPWERFAPEEVHQWKVLKDLTREGTEKQRSFVKKALATTDFVLLEGPPGSGKTTAIIELILQLINKGKRILLSASTHVAIDNVLERLKKDNLMDGIQPLRIGDDSNMADSVKEFSINELNRSPFKDLAIEAANLVCGTTIGILQHPIFKRQKGPGEPSVPIYDYLIIDESSKTTFQEFLIPALYAKRWILVGDVKQLSPYTDREHLVSNFNSFVNGNGKNVFDRHEQKAVLLLFRYVYLQQREKTKFCIVEADEVIEAVKRELVEKVDKHPEKKIDTHVTFLEISSNGEEASSIYTSVTKKDCVYGMPISWSVPAADILFVKQSELLELKKYIPANMIVINRTDWENESQQFQMQAFYNRPSNSLFYRERFNAKALTDPRSIIDVNNEFLRTKTWAEELVWRMERVYELRDSNKNTTGFTKDIENLTPASSQEIVEAKYQVVKDIALPSILESLQDGVGSRSSNTPATVLNSGFSPEDLQYRYEQLDYQHRMHPEISSFPRTQFYDNSALKDSVRLEREWSYDRYPRRNIWVNVNGNTNRNYNVDEAKRLVEELKYFIDWAVRNPKKDGTAWTVACLTFYRGQETKIKELLREYTGLDKKHSQFSKSGVEIVLYTVDKFQGREADVTFLSMVQTFKDGFLDNPNRLNVAVTRARFQRVVVGKHDYFLNRSRSEQLSFLARDSYKID</sequence>
<keyword evidence="4" id="KW-1185">Reference proteome</keyword>
<dbReference type="Pfam" id="PF13087">
    <property type="entry name" value="AAA_12"/>
    <property type="match status" value="1"/>
</dbReference>
<feature type="domain" description="DNA2/NAM7 helicase-like C-terminal" evidence="2">
    <location>
        <begin position="919"/>
        <end position="1100"/>
    </location>
</feature>
<dbReference type="InterPro" id="IPR047187">
    <property type="entry name" value="SF1_C_Upf1"/>
</dbReference>
<dbReference type="InterPro" id="IPR041679">
    <property type="entry name" value="DNA2/NAM7-like_C"/>
</dbReference>
<dbReference type="InterPro" id="IPR027417">
    <property type="entry name" value="P-loop_NTPase"/>
</dbReference>
<dbReference type="EMBL" id="JAFBED010000003">
    <property type="protein sequence ID" value="MBM7620073.1"/>
    <property type="molecule type" value="Genomic_DNA"/>
</dbReference>
<dbReference type="Gene3D" id="3.40.50.300">
    <property type="entry name" value="P-loop containing nucleotide triphosphate hydrolases"/>
    <property type="match status" value="3"/>
</dbReference>
<dbReference type="Proteomes" id="UP000737402">
    <property type="component" value="Unassembled WGS sequence"/>
</dbReference>
<dbReference type="PANTHER" id="PTHR10887:SF495">
    <property type="entry name" value="HELICASE SENATAXIN ISOFORM X1-RELATED"/>
    <property type="match status" value="1"/>
</dbReference>
<dbReference type="RefSeq" id="WP_204415436.1">
    <property type="nucleotide sequence ID" value="NZ_JAFBED010000003.1"/>
</dbReference>
<reference evidence="3 4" key="1">
    <citation type="submission" date="2021-01" db="EMBL/GenBank/DDBJ databases">
        <title>Genomic Encyclopedia of Type Strains, Phase IV (KMG-IV): sequencing the most valuable type-strain genomes for metagenomic binning, comparative biology and taxonomic classification.</title>
        <authorList>
            <person name="Goeker M."/>
        </authorList>
    </citation>
    <scope>NUCLEOTIDE SEQUENCE [LARGE SCALE GENOMIC DNA]</scope>
    <source>
        <strain evidence="3 4">DSM 25879</strain>
    </source>
</reference>
<dbReference type="SUPFAM" id="SSF52540">
    <property type="entry name" value="P-loop containing nucleoside triphosphate hydrolases"/>
    <property type="match status" value="2"/>
</dbReference>
<organism evidence="3 4">
    <name type="scientific">Sutcliffiella tianshenii</name>
    <dbReference type="NCBI Taxonomy" id="1463404"/>
    <lineage>
        <taxon>Bacteria</taxon>
        <taxon>Bacillati</taxon>
        <taxon>Bacillota</taxon>
        <taxon>Bacilli</taxon>
        <taxon>Bacillales</taxon>
        <taxon>Bacillaceae</taxon>
        <taxon>Sutcliffiella</taxon>
    </lineage>
</organism>
<feature type="domain" description="DNA2/NAM7 helicase helicase" evidence="1">
    <location>
        <begin position="564"/>
        <end position="637"/>
    </location>
</feature>
<gene>
    <name evidence="3" type="ORF">JOC95_001925</name>
</gene>
<evidence type="ECO:0000259" key="1">
    <source>
        <dbReference type="Pfam" id="PF13086"/>
    </source>
</evidence>
<dbReference type="InterPro" id="IPR041677">
    <property type="entry name" value="DNA2/NAM7_AAA_11"/>
</dbReference>
<feature type="domain" description="DNA2/NAM7 helicase helicase" evidence="1">
    <location>
        <begin position="463"/>
        <end position="557"/>
    </location>
</feature>
<name>A0ABS2NZG7_9BACI</name>
<protein>
    <submittedName>
        <fullName evidence="3">DNA polymerase III delta prime subunit</fullName>
    </submittedName>
</protein>
<dbReference type="PANTHER" id="PTHR10887">
    <property type="entry name" value="DNA2/NAM7 HELICASE FAMILY"/>
    <property type="match status" value="1"/>
</dbReference>
<comment type="caution">
    <text evidence="3">The sequence shown here is derived from an EMBL/GenBank/DDBJ whole genome shotgun (WGS) entry which is preliminary data.</text>
</comment>
<evidence type="ECO:0000313" key="3">
    <source>
        <dbReference type="EMBL" id="MBM7620073.1"/>
    </source>
</evidence>
<evidence type="ECO:0000313" key="4">
    <source>
        <dbReference type="Proteomes" id="UP000737402"/>
    </source>
</evidence>
<proteinExistence type="predicted"/>
<dbReference type="CDD" id="cd18808">
    <property type="entry name" value="SF1_C_Upf1"/>
    <property type="match status" value="1"/>
</dbReference>
<dbReference type="InterPro" id="IPR045055">
    <property type="entry name" value="DNA2/NAM7-like"/>
</dbReference>
<evidence type="ECO:0000259" key="2">
    <source>
        <dbReference type="Pfam" id="PF13087"/>
    </source>
</evidence>